<feature type="coiled-coil region" evidence="1">
    <location>
        <begin position="733"/>
        <end position="767"/>
    </location>
</feature>
<dbReference type="GO" id="GO:0004527">
    <property type="term" value="F:exonuclease activity"/>
    <property type="evidence" value="ECO:0007669"/>
    <property type="project" value="UniProtKB-KW"/>
</dbReference>
<feature type="domain" description="Rad50/SbcC-type AAA" evidence="2">
    <location>
        <begin position="195"/>
        <end position="388"/>
    </location>
</feature>
<accession>A0A1I4YQZ9</accession>
<evidence type="ECO:0000313" key="4">
    <source>
        <dbReference type="Proteomes" id="UP000198705"/>
    </source>
</evidence>
<evidence type="ECO:0000259" key="2">
    <source>
        <dbReference type="Pfam" id="PF13476"/>
    </source>
</evidence>
<keyword evidence="3" id="KW-0540">Nuclease</keyword>
<dbReference type="InterPro" id="IPR027417">
    <property type="entry name" value="P-loop_NTPase"/>
</dbReference>
<dbReference type="SUPFAM" id="SSF52540">
    <property type="entry name" value="P-loop containing nucleoside triphosphate hydrolases"/>
    <property type="match status" value="1"/>
</dbReference>
<proteinExistence type="predicted"/>
<protein>
    <submittedName>
        <fullName evidence="3">DNA repair exonuclease SbcCD ATPase subunit</fullName>
    </submittedName>
</protein>
<gene>
    <name evidence="3" type="ORF">SAMN04487989_101221</name>
</gene>
<keyword evidence="1" id="KW-0175">Coiled coil</keyword>
<feature type="coiled-coil region" evidence="1">
    <location>
        <begin position="620"/>
        <end position="647"/>
    </location>
</feature>
<dbReference type="AlphaFoldDB" id="A0A1I4YQZ9"/>
<dbReference type="OrthoDB" id="7029750at2"/>
<evidence type="ECO:0000313" key="3">
    <source>
        <dbReference type="EMBL" id="SFN40465.1"/>
    </source>
</evidence>
<keyword evidence="3" id="KW-0269">Exonuclease</keyword>
<dbReference type="PANTHER" id="PTHR32114">
    <property type="entry name" value="ABC TRANSPORTER ABCH.3"/>
    <property type="match status" value="1"/>
</dbReference>
<dbReference type="RefSeq" id="WP_092205808.1">
    <property type="nucleotide sequence ID" value="NZ_FOVN01000001.1"/>
</dbReference>
<dbReference type="Gene3D" id="3.40.50.300">
    <property type="entry name" value="P-loop containing nucleotide triphosphate hydrolases"/>
    <property type="match status" value="2"/>
</dbReference>
<dbReference type="Proteomes" id="UP000198705">
    <property type="component" value="Unassembled WGS sequence"/>
</dbReference>
<feature type="coiled-coil region" evidence="1">
    <location>
        <begin position="543"/>
        <end position="570"/>
    </location>
</feature>
<keyword evidence="4" id="KW-1185">Reference proteome</keyword>
<sequence length="1021" mass="118849">MTLENIKEILPSDFTITSSSETGKQLYLNQKYKDDMVAKYIFDIDYENEDINLNEFQEKYLSKDYFNSEGNLQWNYYLIFLRNGLPSATKRDIEKDETYARKFVFTLDELKDYLTYEKASSAAEENIVEKWKAQLTEADLQEVFSNENYVDAVPRYIDNKTKGVEVLQPVDSKPDETQNFVLDEVSSLKLNDDYRDYPEKRNFEFSKVNLISGPNGVGKTSLMEAIELVITGNNARNENDLPNPGAIVAKYDVDLDEKEDAFVNSIPKFKARDYYWYNTRYSQRGSNTLHHSFNRYNFYNSDSAYHLSNNASSNDLTTYLSAIALGTEFGAIRDRVIKFRDRISKKLDKFNDTTKREEAIKAKANDQKERLKQISDPEEVFQKFLTEVKQLKWKGFLPQTINDETKKFEEDYSVAFSLLNSIIHSKAVKESDVLKRISNLETLKSQLKTLAVNKKELNGKIKEYQKIVVESESTLTRIDNALLYLKKPKSFRIATIDEDIKTLEKKVNKIETFLSEIEALDISKISANNSTFQEFNNTQDNLLTNKKNELKRSREQLQVLKNALDKINALMIDIKYYGREYIEAKENLDACPLCNTPHTKAELEAKVHTQYNDKESAKSIEIFNKNISELEKEISEINIKLEQSKSYEKLLKGYFTEEDLKVKISEVQPLLDTEKSQLAISKKELDQLKNLSLDLRLEGYSLDDFLKLKNTLSSKYPTLEFKAENKSKFEDLKNNAQKKIDTNRSEIEKVNEQLSKLDEAIRELLDDNFSQDRYNEEIDFQIKEYQSYREYFVKLRTYIDFTKDDFIIEMRHSLESLNKTFSTFKEQKVKFEELTLANNLIKEADSRIEKLKPKKARATSALKVLNKIILEDSEEKVLVDFFQKNENEISEIFTSIHAPKEFSRLSFSSNKIVLYKKDLEQEVPISQISTGQRSALALSIFLALNKKLAKGPNLIIFDDPVTYTDDLNILSFLDYLRSMVINESRQLIFATASNKIARLFEKKFDFLKSDFQKFELSRSIT</sequence>
<organism evidence="3 4">
    <name type="scientific">Bizionia echini</name>
    <dbReference type="NCBI Taxonomy" id="649333"/>
    <lineage>
        <taxon>Bacteria</taxon>
        <taxon>Pseudomonadati</taxon>
        <taxon>Bacteroidota</taxon>
        <taxon>Flavobacteriia</taxon>
        <taxon>Flavobacteriales</taxon>
        <taxon>Flavobacteriaceae</taxon>
        <taxon>Bizionia</taxon>
    </lineage>
</organism>
<dbReference type="STRING" id="649333.SAMN04487989_101221"/>
<dbReference type="EMBL" id="FOVN01000001">
    <property type="protein sequence ID" value="SFN40465.1"/>
    <property type="molecule type" value="Genomic_DNA"/>
</dbReference>
<dbReference type="InterPro" id="IPR038729">
    <property type="entry name" value="Rad50/SbcC_AAA"/>
</dbReference>
<dbReference type="GO" id="GO:0016887">
    <property type="term" value="F:ATP hydrolysis activity"/>
    <property type="evidence" value="ECO:0007669"/>
    <property type="project" value="InterPro"/>
</dbReference>
<dbReference type="GO" id="GO:0006302">
    <property type="term" value="P:double-strand break repair"/>
    <property type="evidence" value="ECO:0007669"/>
    <property type="project" value="InterPro"/>
</dbReference>
<keyword evidence="3" id="KW-0378">Hydrolase</keyword>
<feature type="coiled-coil region" evidence="1">
    <location>
        <begin position="440"/>
        <end position="474"/>
    </location>
</feature>
<name>A0A1I4YQZ9_9FLAO</name>
<reference evidence="4" key="1">
    <citation type="submission" date="2016-10" db="EMBL/GenBank/DDBJ databases">
        <authorList>
            <person name="Varghese N."/>
            <person name="Submissions S."/>
        </authorList>
    </citation>
    <scope>NUCLEOTIDE SEQUENCE [LARGE SCALE GENOMIC DNA]</scope>
    <source>
        <strain evidence="4">DSM 23925</strain>
    </source>
</reference>
<evidence type="ECO:0000256" key="1">
    <source>
        <dbReference type="SAM" id="Coils"/>
    </source>
</evidence>
<dbReference type="Pfam" id="PF13476">
    <property type="entry name" value="AAA_23"/>
    <property type="match status" value="1"/>
</dbReference>
<dbReference type="PANTHER" id="PTHR32114:SF2">
    <property type="entry name" value="ABC TRANSPORTER ABCH.3"/>
    <property type="match status" value="1"/>
</dbReference>